<proteinExistence type="predicted"/>
<evidence type="ECO:0000259" key="2">
    <source>
        <dbReference type="Pfam" id="PF02129"/>
    </source>
</evidence>
<dbReference type="PANTHER" id="PTHR12277">
    <property type="entry name" value="ALPHA/BETA HYDROLASE DOMAIN-CONTAINING PROTEIN"/>
    <property type="match status" value="1"/>
</dbReference>
<evidence type="ECO:0000313" key="4">
    <source>
        <dbReference type="Proteomes" id="UP000317648"/>
    </source>
</evidence>
<dbReference type="Gene3D" id="3.40.50.1820">
    <property type="entry name" value="alpha/beta hydrolase"/>
    <property type="match status" value="1"/>
</dbReference>
<feature type="signal peptide" evidence="1">
    <location>
        <begin position="1"/>
        <end position="31"/>
    </location>
</feature>
<dbReference type="SUPFAM" id="SSF53474">
    <property type="entry name" value="alpha/beta-Hydrolases"/>
    <property type="match status" value="1"/>
</dbReference>
<feature type="domain" description="Xaa-Pro dipeptidyl-peptidase-like" evidence="2">
    <location>
        <begin position="77"/>
        <end position="202"/>
    </location>
</feature>
<dbReference type="GO" id="GO:0016787">
    <property type="term" value="F:hydrolase activity"/>
    <property type="evidence" value="ECO:0007669"/>
    <property type="project" value="InterPro"/>
</dbReference>
<protein>
    <submittedName>
        <fullName evidence="3">Non-heme chloroperoxidase</fullName>
        <ecNumber evidence="3">1.11.1.10</ecNumber>
    </submittedName>
</protein>
<dbReference type="Pfam" id="PF02129">
    <property type="entry name" value="Peptidase_S15"/>
    <property type="match status" value="1"/>
</dbReference>
<dbReference type="InterPro" id="IPR029058">
    <property type="entry name" value="AB_hydrolase_fold"/>
</dbReference>
<gene>
    <name evidence="3" type="primary">cpo</name>
    <name evidence="3" type="ORF">Pla8534_28220</name>
</gene>
<dbReference type="PROSITE" id="PS51257">
    <property type="entry name" value="PROKAR_LIPOPROTEIN"/>
    <property type="match status" value="1"/>
</dbReference>
<keyword evidence="3" id="KW-0575">Peroxidase</keyword>
<feature type="chain" id="PRO_5022242759" evidence="1">
    <location>
        <begin position="32"/>
        <end position="324"/>
    </location>
</feature>
<reference evidence="3 4" key="1">
    <citation type="submission" date="2019-02" db="EMBL/GenBank/DDBJ databases">
        <title>Deep-cultivation of Planctomycetes and their phenomic and genomic characterization uncovers novel biology.</title>
        <authorList>
            <person name="Wiegand S."/>
            <person name="Jogler M."/>
            <person name="Boedeker C."/>
            <person name="Pinto D."/>
            <person name="Vollmers J."/>
            <person name="Rivas-Marin E."/>
            <person name="Kohn T."/>
            <person name="Peeters S.H."/>
            <person name="Heuer A."/>
            <person name="Rast P."/>
            <person name="Oberbeckmann S."/>
            <person name="Bunk B."/>
            <person name="Jeske O."/>
            <person name="Meyerdierks A."/>
            <person name="Storesund J.E."/>
            <person name="Kallscheuer N."/>
            <person name="Luecker S."/>
            <person name="Lage O.M."/>
            <person name="Pohl T."/>
            <person name="Merkel B.J."/>
            <person name="Hornburger P."/>
            <person name="Mueller R.-W."/>
            <person name="Bruemmer F."/>
            <person name="Labrenz M."/>
            <person name="Spormann A.M."/>
            <person name="Op den Camp H."/>
            <person name="Overmann J."/>
            <person name="Amann R."/>
            <person name="Jetten M.S.M."/>
            <person name="Mascher T."/>
            <person name="Medema M.H."/>
            <person name="Devos D.P."/>
            <person name="Kaster A.-K."/>
            <person name="Ovreas L."/>
            <person name="Rohde M."/>
            <person name="Galperin M.Y."/>
            <person name="Jogler C."/>
        </authorList>
    </citation>
    <scope>NUCLEOTIDE SEQUENCE [LARGE SCALE GENOMIC DNA]</scope>
    <source>
        <strain evidence="3 4">Pla85_3_4</strain>
    </source>
</reference>
<dbReference type="InterPro" id="IPR000383">
    <property type="entry name" value="Xaa-Pro-like_dom"/>
</dbReference>
<dbReference type="EMBL" id="CP036433">
    <property type="protein sequence ID" value="QDU95012.1"/>
    <property type="molecule type" value="Genomic_DNA"/>
</dbReference>
<sequence length="324" mass="34893" precursor="true">MTARQTITTTGHKIAIAALAVSLLATTGCQAYLADMLAAAPNNGRWMVASASSIPPARVVLGVDQYFRVEVGPPTAELAVSVVEPHDQKNPPSATILMLHGLGASSFWMLDAAHELADVGYRVVLVDLRGHGGSTGDWLTYGPRESKDMSMVIDELEKRQLITGKLGVYGISFGAVTAIHLAAIDARVASVVAIAPFASIRGEAPHYFRLFFPGVGHLISDRTYQSSVDQAGALADFNPDEADSTKVLPYAMSPVLLLHGTNDWIVPTENTEKLSKASPWNTEVKLIEGAGHISIWYDSDRQVETAVKEWFGRHLLGDESTTTR</sequence>
<dbReference type="Proteomes" id="UP000317648">
    <property type="component" value="Chromosome"/>
</dbReference>
<dbReference type="AlphaFoldDB" id="A0A518DT42"/>
<keyword evidence="3" id="KW-0560">Oxidoreductase</keyword>
<dbReference type="OrthoDB" id="9786110at2"/>
<organism evidence="3 4">
    <name type="scientific">Lignipirellula cremea</name>
    <dbReference type="NCBI Taxonomy" id="2528010"/>
    <lineage>
        <taxon>Bacteria</taxon>
        <taxon>Pseudomonadati</taxon>
        <taxon>Planctomycetota</taxon>
        <taxon>Planctomycetia</taxon>
        <taxon>Pirellulales</taxon>
        <taxon>Pirellulaceae</taxon>
        <taxon>Lignipirellula</taxon>
    </lineage>
</organism>
<dbReference type="PANTHER" id="PTHR12277:SF79">
    <property type="entry name" value="XAA-PRO DIPEPTIDYL-PEPTIDASE-RELATED"/>
    <property type="match status" value="1"/>
</dbReference>
<dbReference type="EC" id="1.11.1.10" evidence="3"/>
<dbReference type="KEGG" id="lcre:Pla8534_28220"/>
<keyword evidence="4" id="KW-1185">Reference proteome</keyword>
<name>A0A518DT42_9BACT</name>
<evidence type="ECO:0000313" key="3">
    <source>
        <dbReference type="EMBL" id="QDU95012.1"/>
    </source>
</evidence>
<evidence type="ECO:0000256" key="1">
    <source>
        <dbReference type="SAM" id="SignalP"/>
    </source>
</evidence>
<dbReference type="GO" id="GO:0016691">
    <property type="term" value="F:chloride peroxidase activity"/>
    <property type="evidence" value="ECO:0007669"/>
    <property type="project" value="UniProtKB-EC"/>
</dbReference>
<dbReference type="RefSeq" id="WP_145053797.1">
    <property type="nucleotide sequence ID" value="NZ_CP036433.1"/>
</dbReference>
<keyword evidence="1" id="KW-0732">Signal</keyword>
<accession>A0A518DT42</accession>